<sequence>MQGGSSNLSRAEILSDPWISSSSLLSNGGNQYLDPLMTSSWSGAAGKFIGSLAGLDGRVLELCVLCPADIAVMRGSFPVKRSSPFFHVISIPSSISFSGNVRS</sequence>
<gene>
    <name evidence="1" type="ORF">F2Q70_00016407</name>
</gene>
<accession>A0A8S9I0B4</accession>
<protein>
    <submittedName>
        <fullName evidence="1">Uncharacterized protein</fullName>
    </submittedName>
</protein>
<dbReference type="AlphaFoldDB" id="A0A8S9I0B4"/>
<evidence type="ECO:0000313" key="1">
    <source>
        <dbReference type="EMBL" id="KAF2563057.1"/>
    </source>
</evidence>
<comment type="caution">
    <text evidence="1">The sequence shown here is derived from an EMBL/GenBank/DDBJ whole genome shotgun (WGS) entry which is preliminary data.</text>
</comment>
<dbReference type="EMBL" id="QGKY02001250">
    <property type="protein sequence ID" value="KAF2563057.1"/>
    <property type="molecule type" value="Genomic_DNA"/>
</dbReference>
<reference evidence="1" key="1">
    <citation type="submission" date="2019-12" db="EMBL/GenBank/DDBJ databases">
        <title>Genome sequencing and annotation of Brassica cretica.</title>
        <authorList>
            <person name="Studholme D.J."/>
            <person name="Sarris P.F."/>
        </authorList>
    </citation>
    <scope>NUCLEOTIDE SEQUENCE</scope>
    <source>
        <strain evidence="1">PFS-102/07</strain>
        <tissue evidence="1">Leaf</tissue>
    </source>
</reference>
<organism evidence="1">
    <name type="scientific">Brassica cretica</name>
    <name type="common">Mustard</name>
    <dbReference type="NCBI Taxonomy" id="69181"/>
    <lineage>
        <taxon>Eukaryota</taxon>
        <taxon>Viridiplantae</taxon>
        <taxon>Streptophyta</taxon>
        <taxon>Embryophyta</taxon>
        <taxon>Tracheophyta</taxon>
        <taxon>Spermatophyta</taxon>
        <taxon>Magnoliopsida</taxon>
        <taxon>eudicotyledons</taxon>
        <taxon>Gunneridae</taxon>
        <taxon>Pentapetalae</taxon>
        <taxon>rosids</taxon>
        <taxon>malvids</taxon>
        <taxon>Brassicales</taxon>
        <taxon>Brassicaceae</taxon>
        <taxon>Brassiceae</taxon>
        <taxon>Brassica</taxon>
    </lineage>
</organism>
<name>A0A8S9I0B4_BRACR</name>
<proteinExistence type="predicted"/>